<feature type="transmembrane region" description="Helical" evidence="7">
    <location>
        <begin position="173"/>
        <end position="192"/>
    </location>
</feature>
<proteinExistence type="predicted"/>
<feature type="transmembrane region" description="Helical" evidence="7">
    <location>
        <begin position="335"/>
        <end position="354"/>
    </location>
</feature>
<dbReference type="GO" id="GO:0022857">
    <property type="term" value="F:transmembrane transporter activity"/>
    <property type="evidence" value="ECO:0007669"/>
    <property type="project" value="InterPro"/>
</dbReference>
<feature type="transmembrane region" description="Helical" evidence="7">
    <location>
        <begin position="119"/>
        <end position="138"/>
    </location>
</feature>
<feature type="transmembrane region" description="Helical" evidence="7">
    <location>
        <begin position="204"/>
        <end position="224"/>
    </location>
</feature>
<dbReference type="STRING" id="35622.SAMN04489764_4758"/>
<feature type="compositionally biased region" description="Polar residues" evidence="6">
    <location>
        <begin position="35"/>
        <end position="45"/>
    </location>
</feature>
<keyword evidence="4 7" id="KW-1133">Transmembrane helix</keyword>
<feature type="transmembrane region" description="Helical" evidence="7">
    <location>
        <begin position="92"/>
        <end position="113"/>
    </location>
</feature>
<dbReference type="Pfam" id="PF02653">
    <property type="entry name" value="BPD_transp_2"/>
    <property type="match status" value="1"/>
</dbReference>
<evidence type="ECO:0000256" key="1">
    <source>
        <dbReference type="ARBA" id="ARBA00004651"/>
    </source>
</evidence>
<evidence type="ECO:0000256" key="2">
    <source>
        <dbReference type="ARBA" id="ARBA00022475"/>
    </source>
</evidence>
<feature type="transmembrane region" description="Helical" evidence="7">
    <location>
        <begin position="145"/>
        <end position="167"/>
    </location>
</feature>
<reference evidence="8 9" key="1">
    <citation type="submission" date="2016-10" db="EMBL/GenBank/DDBJ databases">
        <authorList>
            <person name="de Groot N.N."/>
        </authorList>
    </citation>
    <scope>NUCLEOTIDE SEQUENCE [LARGE SCALE GENOMIC DNA]</scope>
    <source>
        <strain evidence="8 9">DSM 43794</strain>
    </source>
</reference>
<dbReference type="PANTHER" id="PTHR32196">
    <property type="entry name" value="ABC TRANSPORTER PERMEASE PROTEIN YPHD-RELATED-RELATED"/>
    <property type="match status" value="1"/>
</dbReference>
<evidence type="ECO:0000256" key="7">
    <source>
        <dbReference type="SAM" id="Phobius"/>
    </source>
</evidence>
<dbReference type="InterPro" id="IPR001851">
    <property type="entry name" value="ABC_transp_permease"/>
</dbReference>
<dbReference type="Proteomes" id="UP000217103">
    <property type="component" value="Unassembled WGS sequence"/>
</dbReference>
<dbReference type="RefSeq" id="WP_093262076.1">
    <property type="nucleotide sequence ID" value="NZ_FNKK01000002.1"/>
</dbReference>
<dbReference type="GO" id="GO:0005886">
    <property type="term" value="C:plasma membrane"/>
    <property type="evidence" value="ECO:0007669"/>
    <property type="project" value="UniProtKB-SubCell"/>
</dbReference>
<dbReference type="OrthoDB" id="3541427at2"/>
<keyword evidence="2" id="KW-1003">Cell membrane</keyword>
<evidence type="ECO:0000313" key="8">
    <source>
        <dbReference type="EMBL" id="SDR28252.1"/>
    </source>
</evidence>
<feature type="transmembrane region" description="Helical" evidence="7">
    <location>
        <begin position="309"/>
        <end position="328"/>
    </location>
</feature>
<dbReference type="AlphaFoldDB" id="A0A1H1HS54"/>
<evidence type="ECO:0000256" key="6">
    <source>
        <dbReference type="SAM" id="MobiDB-lite"/>
    </source>
</evidence>
<name>A0A1H1HS54_9ACTN</name>
<evidence type="ECO:0000313" key="9">
    <source>
        <dbReference type="Proteomes" id="UP000217103"/>
    </source>
</evidence>
<accession>A0A1H1HS54</accession>
<keyword evidence="5 7" id="KW-0472">Membrane</keyword>
<protein>
    <submittedName>
        <fullName evidence="8">Ribose/xylose/arabinose/galactoside ABC-type transport system, permease component</fullName>
    </submittedName>
</protein>
<feature type="transmembrane region" description="Helical" evidence="7">
    <location>
        <begin position="250"/>
        <end position="273"/>
    </location>
</feature>
<evidence type="ECO:0000256" key="4">
    <source>
        <dbReference type="ARBA" id="ARBA00022989"/>
    </source>
</evidence>
<feature type="region of interest" description="Disordered" evidence="6">
    <location>
        <begin position="1"/>
        <end position="50"/>
    </location>
</feature>
<keyword evidence="3 7" id="KW-0812">Transmembrane</keyword>
<feature type="transmembrane region" description="Helical" evidence="7">
    <location>
        <begin position="66"/>
        <end position="85"/>
    </location>
</feature>
<dbReference type="PANTHER" id="PTHR32196:SF63">
    <property type="entry name" value="INNER MEMBRANE ABC TRANSPORTER PERMEASE PROTEIN YJFF"/>
    <property type="match status" value="1"/>
</dbReference>
<comment type="subcellular location">
    <subcellularLocation>
        <location evidence="1">Cell membrane</location>
        <topology evidence="1">Multi-pass membrane protein</topology>
    </subcellularLocation>
</comment>
<evidence type="ECO:0000256" key="3">
    <source>
        <dbReference type="ARBA" id="ARBA00022692"/>
    </source>
</evidence>
<organism evidence="8 9">
    <name type="scientific">Thermostaphylospora chromogena</name>
    <dbReference type="NCBI Taxonomy" id="35622"/>
    <lineage>
        <taxon>Bacteria</taxon>
        <taxon>Bacillati</taxon>
        <taxon>Actinomycetota</taxon>
        <taxon>Actinomycetes</taxon>
        <taxon>Streptosporangiales</taxon>
        <taxon>Thermomonosporaceae</taxon>
        <taxon>Thermostaphylospora</taxon>
    </lineage>
</organism>
<keyword evidence="9" id="KW-1185">Reference proteome</keyword>
<sequence length="370" mass="38073">MNATPPTPRYNAPDPRPRPASDFGFGPPPAPRSGSVFQPQRQTDGSAADAPAASSLTVRDRLAVHLAWEVVLAFLLVVLVVIFLISNGGTQIGIVISQAGVFGLMATGMAFSLRTGAPNLAVGAIAVFTGGLGGYMIAQGGWNRLLALTVVVVLATLFGVVMGAVAAALSVPAWAITLAGAVAIEMLTQLITDGRVMPVQFLDNYSTLWFLLFLLVSVGGGILWQRDEVRRRLGAARDATDPAKRAGGTAALGMLIGITGSSFLSALGGVALLMRLSGSPGPSGLHMTMVALAAALFGGVSMYGRRAGVAGTTLALLFVTGITTLVAFSGAEQQVTHLIVALFVVLGAGVTRVLEAMSANTSVFLPGYRR</sequence>
<feature type="transmembrane region" description="Helical" evidence="7">
    <location>
        <begin position="285"/>
        <end position="303"/>
    </location>
</feature>
<dbReference type="EMBL" id="FNKK01000002">
    <property type="protein sequence ID" value="SDR28252.1"/>
    <property type="molecule type" value="Genomic_DNA"/>
</dbReference>
<gene>
    <name evidence="8" type="ORF">SAMN04489764_4758</name>
</gene>
<evidence type="ECO:0000256" key="5">
    <source>
        <dbReference type="ARBA" id="ARBA00023136"/>
    </source>
</evidence>